<proteinExistence type="predicted"/>
<keyword evidence="2" id="KW-1185">Reference proteome</keyword>
<dbReference type="InterPro" id="IPR029044">
    <property type="entry name" value="Nucleotide-diphossugar_trans"/>
</dbReference>
<protein>
    <submittedName>
        <fullName evidence="1">Uncharacterized protein</fullName>
    </submittedName>
</protein>
<dbReference type="Proteomes" id="UP000600946">
    <property type="component" value="Unassembled WGS sequence"/>
</dbReference>
<organism evidence="1 2">
    <name type="scientific">Streptomyces xanthochromogenes</name>
    <dbReference type="NCBI Taxonomy" id="67384"/>
    <lineage>
        <taxon>Bacteria</taxon>
        <taxon>Bacillati</taxon>
        <taxon>Actinomycetota</taxon>
        <taxon>Actinomycetes</taxon>
        <taxon>Kitasatosporales</taxon>
        <taxon>Streptomycetaceae</taxon>
        <taxon>Streptomyces</taxon>
    </lineage>
</organism>
<dbReference type="Gene3D" id="3.90.550.10">
    <property type="entry name" value="Spore Coat Polysaccharide Biosynthesis Protein SpsA, Chain A"/>
    <property type="match status" value="1"/>
</dbReference>
<name>A0ABQ2ZDT1_9ACTN</name>
<gene>
    <name evidence="1" type="ORF">GCM10010326_01220</name>
</gene>
<reference evidence="2" key="1">
    <citation type="journal article" date="2019" name="Int. J. Syst. Evol. Microbiol.">
        <title>The Global Catalogue of Microorganisms (GCM) 10K type strain sequencing project: providing services to taxonomists for standard genome sequencing and annotation.</title>
        <authorList>
            <consortium name="The Broad Institute Genomics Platform"/>
            <consortium name="The Broad Institute Genome Sequencing Center for Infectious Disease"/>
            <person name="Wu L."/>
            <person name="Ma J."/>
        </authorList>
    </citation>
    <scope>NUCLEOTIDE SEQUENCE [LARGE SCALE GENOMIC DNA]</scope>
    <source>
        <strain evidence="2">JCM 4594</strain>
    </source>
</reference>
<accession>A0ABQ2ZDT1</accession>
<comment type="caution">
    <text evidence="1">The sequence shown here is derived from an EMBL/GenBank/DDBJ whole genome shotgun (WGS) entry which is preliminary data.</text>
</comment>
<evidence type="ECO:0000313" key="2">
    <source>
        <dbReference type="Proteomes" id="UP000600946"/>
    </source>
</evidence>
<dbReference type="GeneID" id="96288177"/>
<sequence>MTGHRDTVILPLAGRGTRLGLPTPKELLPIGPGRVALDDTLDLLAPHTGRLRLVAVLGPDREPTARYLERRCHELKLPLAVVRQDPGLPESTGAVLGAAPWYGPATVVLLADQILNAPAPKAVGETLDLIHAGHEAVFLAAMEDDAARLAADGALHVQRETGGLLRVTDYADKPGLTEADRFNAVWFGYAFAARAAEGFTGALHRATLGLAEHPHQMGAVLRAVAVEVGPFTDLGTWPAVTAHWAGAAS</sequence>
<dbReference type="SUPFAM" id="SSF53448">
    <property type="entry name" value="Nucleotide-diphospho-sugar transferases"/>
    <property type="match status" value="1"/>
</dbReference>
<dbReference type="RefSeq" id="WP_161244158.1">
    <property type="nucleotide sequence ID" value="NZ_BMUU01000001.1"/>
</dbReference>
<dbReference type="EMBL" id="BMUU01000001">
    <property type="protein sequence ID" value="GGY13684.1"/>
    <property type="molecule type" value="Genomic_DNA"/>
</dbReference>
<evidence type="ECO:0000313" key="1">
    <source>
        <dbReference type="EMBL" id="GGY13684.1"/>
    </source>
</evidence>